<dbReference type="EMBL" id="MU970040">
    <property type="protein sequence ID" value="KAK9325482.1"/>
    <property type="molecule type" value="Genomic_DNA"/>
</dbReference>
<evidence type="ECO:0000313" key="2">
    <source>
        <dbReference type="Proteomes" id="UP001489719"/>
    </source>
</evidence>
<dbReference type="Proteomes" id="UP001489719">
    <property type="component" value="Unassembled WGS sequence"/>
</dbReference>
<sequence length="539" mass="59466">MAMDSKSSGQLIPPPTATNPMSTTTIHLEVLVKSETTQRYSRIRALVSSFIQDNFAALRLNMVICPSSYDDCGSLAQKVERISVVEIQGPRPTSDIIPVTKACKFDVHVYELREQVESFAPDLELSPVTIDDEGTIAATVSELPCRTIDGLWESLVFDEDIKHRLLHFMSTIMLFSDRQVNHKIVSWNRIILLHGPPGTGKTSLCKAIAQKLTIRLSKTFSGGKLVEISAHSLFSKWFSESGKLVGKLFAYIREMMKDEQTLICVLIDEVESLASARRVAAASTEPSDALRVVNALLTELDKLRSAKNVLILTTSNLIDAMDPAFIDRVDVKQYVGLPSTAAIYEILRSCVLELVRCGLVRLDHDISSLNGSTEFEIDVGDDDMDTMYNSSRSSSTTSTAPSLVDLDCDVSQPVCNGGPRVRRARRMKSHVEELLLGSSLSDEEKIEALIPAYSQASLNIYSKPTAYSSHLIRIAQDCKDLGGRTLRRLVVLAHAKYIHRALCTVGDLLDALARVTEEEQVAQMGIVSSGTQRRNESSE</sequence>
<organism evidence="1 2">
    <name type="scientific">Lipomyces orientalis</name>
    <dbReference type="NCBI Taxonomy" id="1233043"/>
    <lineage>
        <taxon>Eukaryota</taxon>
        <taxon>Fungi</taxon>
        <taxon>Dikarya</taxon>
        <taxon>Ascomycota</taxon>
        <taxon>Saccharomycotina</taxon>
        <taxon>Lipomycetes</taxon>
        <taxon>Lipomycetales</taxon>
        <taxon>Lipomycetaceae</taxon>
        <taxon>Lipomyces</taxon>
    </lineage>
</organism>
<name>A0ACC3TXV3_9ASCO</name>
<keyword evidence="2" id="KW-1185">Reference proteome</keyword>
<proteinExistence type="predicted"/>
<comment type="caution">
    <text evidence="1">The sequence shown here is derived from an EMBL/GenBank/DDBJ whole genome shotgun (WGS) entry which is preliminary data.</text>
</comment>
<protein>
    <submittedName>
        <fullName evidence="1">P-loop containing nucleoside triphosphate hydrolase protein</fullName>
    </submittedName>
</protein>
<keyword evidence="1" id="KW-0378">Hydrolase</keyword>
<evidence type="ECO:0000313" key="1">
    <source>
        <dbReference type="EMBL" id="KAK9325482.1"/>
    </source>
</evidence>
<gene>
    <name evidence="1" type="ORF">V1517DRAFT_365271</name>
</gene>
<accession>A0ACC3TXV3</accession>
<reference evidence="2" key="1">
    <citation type="journal article" date="2024" name="Front. Bioeng. Biotechnol.">
        <title>Genome-scale model development and genomic sequencing of the oleaginous clade Lipomyces.</title>
        <authorList>
            <person name="Czajka J.J."/>
            <person name="Han Y."/>
            <person name="Kim J."/>
            <person name="Mondo S.J."/>
            <person name="Hofstad B.A."/>
            <person name="Robles A."/>
            <person name="Haridas S."/>
            <person name="Riley R."/>
            <person name="LaButti K."/>
            <person name="Pangilinan J."/>
            <person name="Andreopoulos W."/>
            <person name="Lipzen A."/>
            <person name="Yan J."/>
            <person name="Wang M."/>
            <person name="Ng V."/>
            <person name="Grigoriev I.V."/>
            <person name="Spatafora J.W."/>
            <person name="Magnuson J.K."/>
            <person name="Baker S.E."/>
            <person name="Pomraning K.R."/>
        </authorList>
    </citation>
    <scope>NUCLEOTIDE SEQUENCE [LARGE SCALE GENOMIC DNA]</scope>
    <source>
        <strain evidence="2">CBS 10300</strain>
    </source>
</reference>